<dbReference type="PaxDb" id="35128-Thaps24698"/>
<dbReference type="KEGG" id="tps:THAPSDRAFT_24698"/>
<dbReference type="Proteomes" id="UP000001449">
    <property type="component" value="Chromosome 13"/>
</dbReference>
<keyword evidence="2" id="KW-0472">Membrane</keyword>
<keyword evidence="4" id="KW-1185">Reference proteome</keyword>
<feature type="transmembrane region" description="Helical" evidence="2">
    <location>
        <begin position="7"/>
        <end position="28"/>
    </location>
</feature>
<dbReference type="GeneID" id="7446970"/>
<proteinExistence type="predicted"/>
<evidence type="ECO:0000313" key="3">
    <source>
        <dbReference type="EMBL" id="EED89158.1"/>
    </source>
</evidence>
<evidence type="ECO:0000313" key="4">
    <source>
        <dbReference type="Proteomes" id="UP000001449"/>
    </source>
</evidence>
<dbReference type="RefSeq" id="XP_002293422.1">
    <property type="nucleotide sequence ID" value="XM_002293386.1"/>
</dbReference>
<protein>
    <submittedName>
        <fullName evidence="3">Uncharacterized protein</fullName>
    </submittedName>
</protein>
<feature type="compositionally biased region" description="Low complexity" evidence="1">
    <location>
        <begin position="134"/>
        <end position="181"/>
    </location>
</feature>
<accession>B8CBN1</accession>
<keyword evidence="2" id="KW-1133">Transmembrane helix</keyword>
<feature type="compositionally biased region" description="Acidic residues" evidence="1">
    <location>
        <begin position="112"/>
        <end position="129"/>
    </location>
</feature>
<feature type="compositionally biased region" description="Polar residues" evidence="1">
    <location>
        <begin position="253"/>
        <end position="262"/>
    </location>
</feature>
<gene>
    <name evidence="3" type="ORF">THAPSDRAFT_24698</name>
</gene>
<feature type="region of interest" description="Disordered" evidence="1">
    <location>
        <begin position="409"/>
        <end position="433"/>
    </location>
</feature>
<dbReference type="EMBL" id="CM000648">
    <property type="protein sequence ID" value="EED89158.1"/>
    <property type="molecule type" value="Genomic_DNA"/>
</dbReference>
<dbReference type="eggNOG" id="ENOG502RUM2">
    <property type="taxonomic scope" value="Eukaryota"/>
</dbReference>
<dbReference type="HOGENOM" id="CLU_356228_0_0_1"/>
<organism evidence="3 4">
    <name type="scientific">Thalassiosira pseudonana</name>
    <name type="common">Marine diatom</name>
    <name type="synonym">Cyclotella nana</name>
    <dbReference type="NCBI Taxonomy" id="35128"/>
    <lineage>
        <taxon>Eukaryota</taxon>
        <taxon>Sar</taxon>
        <taxon>Stramenopiles</taxon>
        <taxon>Ochrophyta</taxon>
        <taxon>Bacillariophyta</taxon>
        <taxon>Coscinodiscophyceae</taxon>
        <taxon>Thalassiosirophycidae</taxon>
        <taxon>Thalassiosirales</taxon>
        <taxon>Thalassiosiraceae</taxon>
        <taxon>Thalassiosira</taxon>
    </lineage>
</organism>
<feature type="region of interest" description="Disordered" evidence="1">
    <location>
        <begin position="679"/>
        <end position="712"/>
    </location>
</feature>
<feature type="region of interest" description="Disordered" evidence="1">
    <location>
        <begin position="112"/>
        <end position="331"/>
    </location>
</feature>
<dbReference type="AlphaFoldDB" id="B8CBN1"/>
<keyword evidence="2" id="KW-0812">Transmembrane</keyword>
<feature type="compositionally biased region" description="Low complexity" evidence="1">
    <location>
        <begin position="215"/>
        <end position="224"/>
    </location>
</feature>
<sequence>MVEAKQVKAIAIGSVLLVGASIGIGIGVSQSKKNKSSVKSAESTALGNTNYKPSDPVEWVDCDEGRRFLRLPDGRKLRCNPKSGDSARYGAYYSFNENPLEGEIEDRAGDWADEEGTWGDDGWDDDGWNDDGHGSAPNINPSSKSSKNSDLVDGSSKSSKNGGLAGLSSKSSKDGSGITGKAFKSIGAFNGSKSKSTSKSKGTSINVGGGGKSGKGPSAVGPGKSKSKGTTPINPINPGSGWNDDGYTPPAIITSNPTNKPTDANIRGEWSDDGYPPAIETSMPTNKPTKETTRGKWSDDGYPPAVETSKPSQKPTSQPIAAIVTPVPSPSPTACEERMIWHPNTEYTMCTNDSNYPEEDSPEMAAMYLYESLEECCKTVFGTAVCEFDDICSTSSPTSSPIESVPIVTKKPTMNPTPSPSLSPLSPLVTPAPSPSPTSCEERMLWHPNPGFKLCTNDGDYPANWVSEAMFDQYLHVSLEKCCLAVFGTTTCEYEDICITDVPTESPVVTIVTPAPSPSPSICEEMTFCWSPGSDLCSNEITKNASGEYCFGSVGECCKEVFGTITCNYVDICSSPEPSKAPQSPAPTLKPSPLPTITIITPAPSPAPTSCEERKWYSLSTNTNEMICSNGYDIPAGWGNADMFYGSLIECCQEEFGSSDCPFEDVCTSKVPTLSPLSAVTTAPPTTPRPSFFPTTSPSFGSTPTVSKDTTGPPTFVADRASKSHFGLTRSAPISQKTYTNTECNEVYGGNPRVCVYVCTDIVSVYSGDQLVSEKATSYESECPEGVE</sequence>
<evidence type="ECO:0000256" key="1">
    <source>
        <dbReference type="SAM" id="MobiDB-lite"/>
    </source>
</evidence>
<feature type="compositionally biased region" description="Polar residues" evidence="1">
    <location>
        <begin position="309"/>
        <end position="319"/>
    </location>
</feature>
<reference evidence="3 4" key="2">
    <citation type="journal article" date="2008" name="Nature">
        <title>The Phaeodactylum genome reveals the evolutionary history of diatom genomes.</title>
        <authorList>
            <person name="Bowler C."/>
            <person name="Allen A.E."/>
            <person name="Badger J.H."/>
            <person name="Grimwood J."/>
            <person name="Jabbari K."/>
            <person name="Kuo A."/>
            <person name="Maheswari U."/>
            <person name="Martens C."/>
            <person name="Maumus F."/>
            <person name="Otillar R.P."/>
            <person name="Rayko E."/>
            <person name="Salamov A."/>
            <person name="Vandepoele K."/>
            <person name="Beszteri B."/>
            <person name="Gruber A."/>
            <person name="Heijde M."/>
            <person name="Katinka M."/>
            <person name="Mock T."/>
            <person name="Valentin K."/>
            <person name="Verret F."/>
            <person name="Berges J.A."/>
            <person name="Brownlee C."/>
            <person name="Cadoret J.P."/>
            <person name="Chiovitti A."/>
            <person name="Choi C.J."/>
            <person name="Coesel S."/>
            <person name="De Martino A."/>
            <person name="Detter J.C."/>
            <person name="Durkin C."/>
            <person name="Falciatore A."/>
            <person name="Fournet J."/>
            <person name="Haruta M."/>
            <person name="Huysman M.J."/>
            <person name="Jenkins B.D."/>
            <person name="Jiroutova K."/>
            <person name="Jorgensen R.E."/>
            <person name="Joubert Y."/>
            <person name="Kaplan A."/>
            <person name="Kroger N."/>
            <person name="Kroth P.G."/>
            <person name="La Roche J."/>
            <person name="Lindquist E."/>
            <person name="Lommer M."/>
            <person name="Martin-Jezequel V."/>
            <person name="Lopez P.J."/>
            <person name="Lucas S."/>
            <person name="Mangogna M."/>
            <person name="McGinnis K."/>
            <person name="Medlin L.K."/>
            <person name="Montsant A."/>
            <person name="Oudot-Le Secq M.P."/>
            <person name="Napoli C."/>
            <person name="Obornik M."/>
            <person name="Parker M.S."/>
            <person name="Petit J.L."/>
            <person name="Porcel B.M."/>
            <person name="Poulsen N."/>
            <person name="Robison M."/>
            <person name="Rychlewski L."/>
            <person name="Rynearson T.A."/>
            <person name="Schmutz J."/>
            <person name="Shapiro H."/>
            <person name="Siaut M."/>
            <person name="Stanley M."/>
            <person name="Sussman M.R."/>
            <person name="Taylor A.R."/>
            <person name="Vardi A."/>
            <person name="von Dassow P."/>
            <person name="Vyverman W."/>
            <person name="Willis A."/>
            <person name="Wyrwicz L.S."/>
            <person name="Rokhsar D.S."/>
            <person name="Weissenbach J."/>
            <person name="Armbrust E.V."/>
            <person name="Green B.R."/>
            <person name="Van de Peer Y."/>
            <person name="Grigoriev I.V."/>
        </authorList>
    </citation>
    <scope>NUCLEOTIDE SEQUENCE [LARGE SCALE GENOMIC DNA]</scope>
    <source>
        <strain evidence="3 4">CCMP1335</strain>
    </source>
</reference>
<evidence type="ECO:0000256" key="2">
    <source>
        <dbReference type="SAM" id="Phobius"/>
    </source>
</evidence>
<feature type="compositionally biased region" description="Low complexity" evidence="1">
    <location>
        <begin position="191"/>
        <end position="206"/>
    </location>
</feature>
<feature type="compositionally biased region" description="Basic and acidic residues" evidence="1">
    <location>
        <begin position="288"/>
        <end position="299"/>
    </location>
</feature>
<name>B8CBN1_THAPS</name>
<feature type="compositionally biased region" description="Low complexity" evidence="1">
    <location>
        <begin position="679"/>
        <end position="707"/>
    </location>
</feature>
<dbReference type="InParanoid" id="B8CBN1"/>
<reference evidence="3 4" key="1">
    <citation type="journal article" date="2004" name="Science">
        <title>The genome of the diatom Thalassiosira pseudonana: ecology, evolution, and metabolism.</title>
        <authorList>
            <person name="Armbrust E.V."/>
            <person name="Berges J.A."/>
            <person name="Bowler C."/>
            <person name="Green B.R."/>
            <person name="Martinez D."/>
            <person name="Putnam N.H."/>
            <person name="Zhou S."/>
            <person name="Allen A.E."/>
            <person name="Apt K.E."/>
            <person name="Bechner M."/>
            <person name="Brzezinski M.A."/>
            <person name="Chaal B.K."/>
            <person name="Chiovitti A."/>
            <person name="Davis A.K."/>
            <person name="Demarest M.S."/>
            <person name="Detter J.C."/>
            <person name="Glavina T."/>
            <person name="Goodstein D."/>
            <person name="Hadi M.Z."/>
            <person name="Hellsten U."/>
            <person name="Hildebrand M."/>
            <person name="Jenkins B.D."/>
            <person name="Jurka J."/>
            <person name="Kapitonov V.V."/>
            <person name="Kroger N."/>
            <person name="Lau W.W."/>
            <person name="Lane T.W."/>
            <person name="Larimer F.W."/>
            <person name="Lippmeier J.C."/>
            <person name="Lucas S."/>
            <person name="Medina M."/>
            <person name="Montsant A."/>
            <person name="Obornik M."/>
            <person name="Parker M.S."/>
            <person name="Palenik B."/>
            <person name="Pazour G.J."/>
            <person name="Richardson P.M."/>
            <person name="Rynearson T.A."/>
            <person name="Saito M.A."/>
            <person name="Schwartz D.C."/>
            <person name="Thamatrakoln K."/>
            <person name="Valentin K."/>
            <person name="Vardi A."/>
            <person name="Wilkerson F.P."/>
            <person name="Rokhsar D.S."/>
        </authorList>
    </citation>
    <scope>NUCLEOTIDE SEQUENCE [LARGE SCALE GENOMIC DNA]</scope>
    <source>
        <strain evidence="3 4">CCMP1335</strain>
    </source>
</reference>